<proteinExistence type="predicted"/>
<feature type="region of interest" description="Disordered" evidence="1">
    <location>
        <begin position="474"/>
        <end position="501"/>
    </location>
</feature>
<dbReference type="AlphaFoldDB" id="A0A238ZW78"/>
<feature type="transmembrane region" description="Helical" evidence="2">
    <location>
        <begin position="508"/>
        <end position="528"/>
    </location>
</feature>
<dbReference type="Proteomes" id="UP000198415">
    <property type="component" value="Unassembled WGS sequence"/>
</dbReference>
<feature type="region of interest" description="Disordered" evidence="1">
    <location>
        <begin position="532"/>
        <end position="602"/>
    </location>
</feature>
<name>A0A238ZW78_9ACTN</name>
<dbReference type="EMBL" id="FZNR01000006">
    <property type="protein sequence ID" value="SNR87382.1"/>
    <property type="molecule type" value="Genomic_DNA"/>
</dbReference>
<gene>
    <name evidence="3" type="ORF">SAMN06264365_106347</name>
</gene>
<evidence type="ECO:0000256" key="1">
    <source>
        <dbReference type="SAM" id="MobiDB-lite"/>
    </source>
</evidence>
<sequence>MSGRMEIVEWADVSGTGFSPQGRSSGGASPAHWAAAEAMLHEDLGQPPEGIRRTGEHPIWTLRRVPLGDRRTWCFVVQGRRGPFGVAGTSRFGFAPPGMDAYESWETGMAEVAGPHEPPAEDPPTGLLSVVLGGVLLRRPVIPIGTSPADTAWVIQRILGVLPERDARLFSWSTCLLQPPGPATSRVVSGRWPAEFNGWEPELGRAVEQVFAAGPVTKGQVARFLDDRAAEAGFDDLVDVAAHGRCLPQRRRGDVSLHELILQSRYSPQPVRQEEVPGMLHARQGRIALRDNHRSLVREWARDNPAAAVRHLRAESDPVLSRELTLGLVQAQDGSPENLLGLPTAGKPGSADWLRRLAELLTDACDRDDLLRHAERWRERERPWASYPDLFAARGWLKSLGLTVDDAPGLFPVRKDLIIEELNRHHRITSAALEELHLVRRPVELIEEIAPELRALPPQEAEALIEALSKRTTDRRSARRLQGLKTRLTGVPEPARPATPKRRRYNPLALILVGAATLVAVLVLLILAPSTGDRSELGRTGPSETGGHPDQGPYRLPAIDEHPEQRRYRLPAIDGHSEPGRSGQRRHGPPGTGAGRPMPGQS</sequence>
<accession>A0A238ZW78</accession>
<evidence type="ECO:0000313" key="4">
    <source>
        <dbReference type="Proteomes" id="UP000198415"/>
    </source>
</evidence>
<keyword evidence="2" id="KW-0472">Membrane</keyword>
<evidence type="ECO:0000313" key="3">
    <source>
        <dbReference type="EMBL" id="SNR87382.1"/>
    </source>
</evidence>
<organism evidence="3 4">
    <name type="scientific">Actinoplanes regularis</name>
    <dbReference type="NCBI Taxonomy" id="52697"/>
    <lineage>
        <taxon>Bacteria</taxon>
        <taxon>Bacillati</taxon>
        <taxon>Actinomycetota</taxon>
        <taxon>Actinomycetes</taxon>
        <taxon>Micromonosporales</taxon>
        <taxon>Micromonosporaceae</taxon>
        <taxon>Actinoplanes</taxon>
    </lineage>
</organism>
<evidence type="ECO:0000256" key="2">
    <source>
        <dbReference type="SAM" id="Phobius"/>
    </source>
</evidence>
<protein>
    <submittedName>
        <fullName evidence="3">Uncharacterized protein</fullName>
    </submittedName>
</protein>
<dbReference type="RefSeq" id="WP_089294535.1">
    <property type="nucleotide sequence ID" value="NZ_FZNR01000006.1"/>
</dbReference>
<keyword evidence="2" id="KW-1133">Transmembrane helix</keyword>
<keyword evidence="2" id="KW-0812">Transmembrane</keyword>
<dbReference type="OrthoDB" id="3293807at2"/>
<feature type="compositionally biased region" description="Basic and acidic residues" evidence="1">
    <location>
        <begin position="558"/>
        <end position="567"/>
    </location>
</feature>
<reference evidence="3 4" key="1">
    <citation type="submission" date="2017-06" db="EMBL/GenBank/DDBJ databases">
        <authorList>
            <person name="Kim H.J."/>
            <person name="Triplett B.A."/>
        </authorList>
    </citation>
    <scope>NUCLEOTIDE SEQUENCE [LARGE SCALE GENOMIC DNA]</scope>
    <source>
        <strain evidence="3 4">DSM 43151</strain>
    </source>
</reference>
<keyword evidence="4" id="KW-1185">Reference proteome</keyword>